<gene>
    <name evidence="3" type="ORF">JT362_18925</name>
</gene>
<sequence>MRRLVAVVALVVLALSGCQTSPAAPRTAPDWRASLDSLEKLDDHPLWTMRYEGGYDRMKGVTTPPPATPYGCSLFLAGAEADPLFARNFDWNHGPAMLLFTDPPDGHASVSMVDLRILGAADPAGADRDLLVDAPLLPVDGMNAEGLAIGLAAVPEADTGTGPERPTVGGLRAIRLVLDEASTVDEAVAVFEEHNIDFSGGPSLHYLVADATGRSVVIEFVDGEVSVLPVRTAVNFTMAESTEESRQADRRYRTATEGLPGATDWRSAMDLLDRVRQNHTQWSVVYGLRAGDIHLATAGNLDRVHDFDLAMAG</sequence>
<dbReference type="PANTHER" id="PTHR35527:SF2">
    <property type="entry name" value="HYDROLASE"/>
    <property type="match status" value="1"/>
</dbReference>
<evidence type="ECO:0000259" key="2">
    <source>
        <dbReference type="Pfam" id="PF03417"/>
    </source>
</evidence>
<dbReference type="Proteomes" id="UP001156441">
    <property type="component" value="Unassembled WGS sequence"/>
</dbReference>
<feature type="domain" description="Peptidase C45 hydrolase" evidence="2">
    <location>
        <begin position="139"/>
        <end position="237"/>
    </location>
</feature>
<keyword evidence="1" id="KW-0732">Signal</keyword>
<dbReference type="SUPFAM" id="SSF56235">
    <property type="entry name" value="N-terminal nucleophile aminohydrolases (Ntn hydrolases)"/>
    <property type="match status" value="1"/>
</dbReference>
<keyword evidence="4" id="KW-1185">Reference proteome</keyword>
<dbReference type="Gene3D" id="3.60.60.10">
    <property type="entry name" value="Penicillin V Acylase, Chain A"/>
    <property type="match status" value="1"/>
</dbReference>
<dbReference type="Pfam" id="PF03417">
    <property type="entry name" value="AAT"/>
    <property type="match status" value="1"/>
</dbReference>
<dbReference type="GO" id="GO:0016787">
    <property type="term" value="F:hydrolase activity"/>
    <property type="evidence" value="ECO:0007669"/>
    <property type="project" value="UniProtKB-KW"/>
</dbReference>
<reference evidence="3 4" key="1">
    <citation type="submission" date="2021-02" db="EMBL/GenBank/DDBJ databases">
        <title>Actinophytocola xerophila sp. nov., isolated from soil of cotton cropping field.</title>
        <authorList>
            <person name="Huang R."/>
            <person name="Chen X."/>
            <person name="Ge X."/>
            <person name="Liu W."/>
        </authorList>
    </citation>
    <scope>NUCLEOTIDE SEQUENCE [LARGE SCALE GENOMIC DNA]</scope>
    <source>
        <strain evidence="3 4">S1-96</strain>
    </source>
</reference>
<dbReference type="InterPro" id="IPR005079">
    <property type="entry name" value="Peptidase_C45_hydrolase"/>
</dbReference>
<dbReference type="EMBL" id="JAFFZE010000015">
    <property type="protein sequence ID" value="MCT2585192.1"/>
    <property type="molecule type" value="Genomic_DNA"/>
</dbReference>
<dbReference type="RefSeq" id="WP_260192703.1">
    <property type="nucleotide sequence ID" value="NZ_JAFFZE010000015.1"/>
</dbReference>
<keyword evidence="3" id="KW-0378">Hydrolase</keyword>
<feature type="chain" id="PRO_5045327180" evidence="1">
    <location>
        <begin position="24"/>
        <end position="313"/>
    </location>
</feature>
<dbReference type="PROSITE" id="PS51257">
    <property type="entry name" value="PROKAR_LIPOPROTEIN"/>
    <property type="match status" value="1"/>
</dbReference>
<comment type="caution">
    <text evidence="3">The sequence shown here is derived from an EMBL/GenBank/DDBJ whole genome shotgun (WGS) entry which is preliminary data.</text>
</comment>
<proteinExistence type="predicted"/>
<organism evidence="3 4">
    <name type="scientific">Actinophytocola gossypii</name>
    <dbReference type="NCBI Taxonomy" id="2812003"/>
    <lineage>
        <taxon>Bacteria</taxon>
        <taxon>Bacillati</taxon>
        <taxon>Actinomycetota</taxon>
        <taxon>Actinomycetes</taxon>
        <taxon>Pseudonocardiales</taxon>
        <taxon>Pseudonocardiaceae</taxon>
    </lineage>
</organism>
<dbReference type="InterPro" id="IPR052193">
    <property type="entry name" value="Peptidase_C59"/>
</dbReference>
<name>A0ABT2JBG9_9PSEU</name>
<evidence type="ECO:0000313" key="4">
    <source>
        <dbReference type="Proteomes" id="UP001156441"/>
    </source>
</evidence>
<dbReference type="InterPro" id="IPR029055">
    <property type="entry name" value="Ntn_hydrolases_N"/>
</dbReference>
<accession>A0ABT2JBG9</accession>
<evidence type="ECO:0000313" key="3">
    <source>
        <dbReference type="EMBL" id="MCT2585192.1"/>
    </source>
</evidence>
<dbReference type="PANTHER" id="PTHR35527">
    <property type="entry name" value="CHOLOYLGLYCINE HYDROLASE"/>
    <property type="match status" value="1"/>
</dbReference>
<feature type="signal peptide" evidence="1">
    <location>
        <begin position="1"/>
        <end position="23"/>
    </location>
</feature>
<evidence type="ECO:0000256" key="1">
    <source>
        <dbReference type="SAM" id="SignalP"/>
    </source>
</evidence>
<protein>
    <submittedName>
        <fullName evidence="3">Linear amide C-N hydrolase</fullName>
    </submittedName>
</protein>